<feature type="non-terminal residue" evidence="1">
    <location>
        <position position="1"/>
    </location>
</feature>
<proteinExistence type="predicted"/>
<accession>A0AAP8HVA5</accession>
<reference evidence="1 2" key="1">
    <citation type="submission" date="2017-12" db="EMBL/GenBank/DDBJ databases">
        <title>Rapid rising of carbapenem-resistant Enterobacteriaceae(CRE) and emergence of colistin resistance genemcr-1 in CRE in the hospital of Henan, China.</title>
        <authorList>
            <person name="Sun Q."/>
            <person name="Zhang R."/>
            <person name="Li Y."/>
            <person name="Shen Y."/>
            <person name="Zhang Y."/>
            <person name="Yang J."/>
            <person name="Shu L."/>
            <person name="Zhou H."/>
            <person name="Wang Y."/>
            <person name="Wang B."/>
            <person name="Shen Z."/>
        </authorList>
    </citation>
    <scope>NUCLEOTIDE SEQUENCE [LARGE SCALE GENOMIC DNA]</scope>
    <source>
        <strain evidence="1 2">3512</strain>
    </source>
</reference>
<gene>
    <name evidence="1" type="ORF">CWS33_27690</name>
</gene>
<sequence length="33" mass="3904">QLNARFPGADGLADDVLEFFQRAYEQKWVTFRD</sequence>
<dbReference type="AlphaFoldDB" id="A0AAP8HVA5"/>
<dbReference type="EMBL" id="PITP01000144">
    <property type="protein sequence ID" value="PKD80461.1"/>
    <property type="molecule type" value="Genomic_DNA"/>
</dbReference>
<dbReference type="Proteomes" id="UP000233549">
    <property type="component" value="Unassembled WGS sequence"/>
</dbReference>
<protein>
    <submittedName>
        <fullName evidence="1">Coenzyme PQQ synthesis protein D</fullName>
    </submittedName>
</protein>
<evidence type="ECO:0000313" key="2">
    <source>
        <dbReference type="Proteomes" id="UP000233549"/>
    </source>
</evidence>
<evidence type="ECO:0000313" key="1">
    <source>
        <dbReference type="EMBL" id="PKD80461.1"/>
    </source>
</evidence>
<organism evidence="1 2">
    <name type="scientific">Escherichia coli</name>
    <dbReference type="NCBI Taxonomy" id="562"/>
    <lineage>
        <taxon>Bacteria</taxon>
        <taxon>Pseudomonadati</taxon>
        <taxon>Pseudomonadota</taxon>
        <taxon>Gammaproteobacteria</taxon>
        <taxon>Enterobacterales</taxon>
        <taxon>Enterobacteriaceae</taxon>
        <taxon>Escherichia</taxon>
    </lineage>
</organism>
<name>A0AAP8HVA5_ECOLX</name>
<comment type="caution">
    <text evidence="1">The sequence shown here is derived from an EMBL/GenBank/DDBJ whole genome shotgun (WGS) entry which is preliminary data.</text>
</comment>